<dbReference type="InterPro" id="IPR036388">
    <property type="entry name" value="WH-like_DNA-bd_sf"/>
</dbReference>
<comment type="caution">
    <text evidence="1">The sequence shown here is derived from an EMBL/GenBank/DDBJ whole genome shotgun (WGS) entry which is preliminary data.</text>
</comment>
<dbReference type="RefSeq" id="WP_380248789.1">
    <property type="nucleotide sequence ID" value="NZ_JBHUII010000001.1"/>
</dbReference>
<keyword evidence="2" id="KW-1185">Reference proteome</keyword>
<accession>A0ABW5BFG8</accession>
<dbReference type="Pfam" id="PF13412">
    <property type="entry name" value="HTH_24"/>
    <property type="match status" value="1"/>
</dbReference>
<dbReference type="PANTHER" id="PTHR30363">
    <property type="entry name" value="HTH-TYPE TRANSCRIPTIONAL REGULATOR SRLR-RELATED"/>
    <property type="match status" value="1"/>
</dbReference>
<protein>
    <submittedName>
        <fullName evidence="1">Helix-turn-helix transcriptional regulator</fullName>
    </submittedName>
</protein>
<dbReference type="Gene3D" id="1.10.10.10">
    <property type="entry name" value="Winged helix-like DNA-binding domain superfamily/Winged helix DNA-binding domain"/>
    <property type="match status" value="1"/>
</dbReference>
<gene>
    <name evidence="1" type="ORF">ACFSKO_04370</name>
</gene>
<dbReference type="InterPro" id="IPR050313">
    <property type="entry name" value="Carb_Metab_HTH_regulators"/>
</dbReference>
<proteinExistence type="predicted"/>
<dbReference type="PANTHER" id="PTHR30363:SF28">
    <property type="entry name" value="TRANSCRIPTIONAL REGULATORY PROTEIN-RELATED"/>
    <property type="match status" value="1"/>
</dbReference>
<dbReference type="Proteomes" id="UP001597294">
    <property type="component" value="Unassembled WGS sequence"/>
</dbReference>
<name>A0ABW5BFG8_9PROT</name>
<dbReference type="EMBL" id="JBHUII010000001">
    <property type="protein sequence ID" value="MFD2204827.1"/>
    <property type="molecule type" value="Genomic_DNA"/>
</dbReference>
<evidence type="ECO:0000313" key="2">
    <source>
        <dbReference type="Proteomes" id="UP001597294"/>
    </source>
</evidence>
<reference evidence="2" key="1">
    <citation type="journal article" date="2019" name="Int. J. Syst. Evol. Microbiol.">
        <title>The Global Catalogue of Microorganisms (GCM) 10K type strain sequencing project: providing services to taxonomists for standard genome sequencing and annotation.</title>
        <authorList>
            <consortium name="The Broad Institute Genomics Platform"/>
            <consortium name="The Broad Institute Genome Sequencing Center for Infectious Disease"/>
            <person name="Wu L."/>
            <person name="Ma J."/>
        </authorList>
    </citation>
    <scope>NUCLEOTIDE SEQUENCE [LARGE SCALE GENOMIC DNA]</scope>
    <source>
        <strain evidence="2">CGMCC 4.7192</strain>
    </source>
</reference>
<dbReference type="InterPro" id="IPR036390">
    <property type="entry name" value="WH_DNA-bd_sf"/>
</dbReference>
<sequence>MKKNAKTEDAILALLKARGSMSAVDLAGKLNITAIGMRQHLKRMNEMGMIAATPLIASKPKGAGRPATSWELTTLSHNKFGDSHALLTKDLIESARAVFGDEGVEQLVAHREDQTLKLYQEAMSAASPLKVKVAQLVRLREQEGYMAEVEEDGQGGFLFVENHCPICTAATVCQGFCRAELSIFRTVLGPDAIVERVEYLLEGGRRCSYTIRPKSLN</sequence>
<organism evidence="1 2">
    <name type="scientific">Kiloniella antarctica</name>
    <dbReference type="NCBI Taxonomy" id="1550907"/>
    <lineage>
        <taxon>Bacteria</taxon>
        <taxon>Pseudomonadati</taxon>
        <taxon>Pseudomonadota</taxon>
        <taxon>Alphaproteobacteria</taxon>
        <taxon>Rhodospirillales</taxon>
        <taxon>Kiloniellaceae</taxon>
        <taxon>Kiloniella</taxon>
    </lineage>
</organism>
<dbReference type="SUPFAM" id="SSF46785">
    <property type="entry name" value="Winged helix' DNA-binding domain"/>
    <property type="match status" value="1"/>
</dbReference>
<evidence type="ECO:0000313" key="1">
    <source>
        <dbReference type="EMBL" id="MFD2204827.1"/>
    </source>
</evidence>